<evidence type="ECO:0000256" key="1">
    <source>
        <dbReference type="SAM" id="Phobius"/>
    </source>
</evidence>
<evidence type="ECO:0000313" key="3">
    <source>
        <dbReference type="Proteomes" id="UP001232001"/>
    </source>
</evidence>
<keyword evidence="1" id="KW-0472">Membrane</keyword>
<evidence type="ECO:0000313" key="2">
    <source>
        <dbReference type="EMBL" id="WGH75646.1"/>
    </source>
</evidence>
<proteinExistence type="predicted"/>
<protein>
    <submittedName>
        <fullName evidence="2">Uncharacterized protein</fullName>
    </submittedName>
</protein>
<keyword evidence="1" id="KW-1133">Transmembrane helix</keyword>
<keyword evidence="1" id="KW-0812">Transmembrane</keyword>
<gene>
    <name evidence="2" type="ORF">P8625_00345</name>
</gene>
<keyword evidence="3" id="KW-1185">Reference proteome</keyword>
<feature type="transmembrane region" description="Helical" evidence="1">
    <location>
        <begin position="12"/>
        <end position="34"/>
    </location>
</feature>
<dbReference type="RefSeq" id="WP_279651520.1">
    <property type="nucleotide sequence ID" value="NZ_CP122539.1"/>
</dbReference>
<reference evidence="2 3" key="1">
    <citation type="submission" date="2023-04" db="EMBL/GenBank/DDBJ databases">
        <title>Tenacibaculum tangerinum sp. nov., isolated from sea tidal flat of South Korea.</title>
        <authorList>
            <person name="Lee S.H."/>
            <person name="Kim J.-J."/>
        </authorList>
    </citation>
    <scope>NUCLEOTIDE SEQUENCE [LARGE SCALE GENOMIC DNA]</scope>
    <source>
        <strain evidence="2 3">GRR-S3-23</strain>
    </source>
</reference>
<accession>A0ABY8L3I1</accession>
<name>A0ABY8L3I1_9FLAO</name>
<dbReference type="Proteomes" id="UP001232001">
    <property type="component" value="Chromosome"/>
</dbReference>
<feature type="transmembrane region" description="Helical" evidence="1">
    <location>
        <begin position="46"/>
        <end position="69"/>
    </location>
</feature>
<organism evidence="2 3">
    <name type="scientific">Tenacibaculum tangerinum</name>
    <dbReference type="NCBI Taxonomy" id="3038772"/>
    <lineage>
        <taxon>Bacteria</taxon>
        <taxon>Pseudomonadati</taxon>
        <taxon>Bacteroidota</taxon>
        <taxon>Flavobacteriia</taxon>
        <taxon>Flavobacteriales</taxon>
        <taxon>Flavobacteriaceae</taxon>
        <taxon>Tenacibaculum</taxon>
    </lineage>
</organism>
<sequence>MNKPQILDTIKFISKSILLLLTVFLIFTYSIALIEKIQRPTFKNLPTIEFVIIGTILLVLIFINLKWVFGFFKTNPNEK</sequence>
<dbReference type="EMBL" id="CP122539">
    <property type="protein sequence ID" value="WGH75646.1"/>
    <property type="molecule type" value="Genomic_DNA"/>
</dbReference>